<dbReference type="InterPro" id="IPR044856">
    <property type="entry name" value="Malate_synth_C_sf"/>
</dbReference>
<evidence type="ECO:0000256" key="4">
    <source>
        <dbReference type="ARBA" id="ARBA00022532"/>
    </source>
</evidence>
<keyword evidence="12" id="KW-1185">Reference proteome</keyword>
<dbReference type="InterPro" id="IPR048355">
    <property type="entry name" value="MS_C"/>
</dbReference>
<feature type="domain" description="Malate synthase C-terminal" evidence="10">
    <location>
        <begin position="428"/>
        <end position="546"/>
    </location>
</feature>
<dbReference type="Gene3D" id="3.20.20.360">
    <property type="entry name" value="Malate synthase, domain 3"/>
    <property type="match status" value="1"/>
</dbReference>
<comment type="caution">
    <text evidence="11">The sequence shown here is derived from an EMBL/GenBank/DDBJ whole genome shotgun (WGS) entry which is preliminary data.</text>
</comment>
<organism evidence="11 12">
    <name type="scientific">Stenotrophomonas pictorum JCM 9942</name>
    <dbReference type="NCBI Taxonomy" id="1236960"/>
    <lineage>
        <taxon>Bacteria</taxon>
        <taxon>Pseudomonadati</taxon>
        <taxon>Pseudomonadota</taxon>
        <taxon>Gammaproteobacteria</taxon>
        <taxon>Lysobacterales</taxon>
        <taxon>Lysobacteraceae</taxon>
        <taxon>Stenotrophomonas</taxon>
    </lineage>
</organism>
<dbReference type="PANTHER" id="PTHR42902">
    <property type="entry name" value="MALATE SYNTHASE"/>
    <property type="match status" value="1"/>
</dbReference>
<keyword evidence="11" id="KW-0012">Acyltransferase</keyword>
<evidence type="ECO:0000256" key="2">
    <source>
        <dbReference type="ARBA" id="ARBA00012636"/>
    </source>
</evidence>
<evidence type="ECO:0000259" key="8">
    <source>
        <dbReference type="Pfam" id="PF01274"/>
    </source>
</evidence>
<proteinExistence type="inferred from homology"/>
<sequence>MSAVAHAVATPQSAPRPTPGITLTTQLAGQSALLPAGVLGLLVSLHRAVEPGRQARLAARRERQAFFDQGGLPDFRADTRAIREGDWTVAPIPAALMDRRVEITGPTDPKMVINALNSGAKVFMADFEDSTSPTWRNVLAGQQTMKAAVRGDLDFTAPATAKGPGRHYTLRPFDEQAVLIVRPRGWHLDEKHVLVDGQPMAGGLFDAALFAFHNAQTLMDKDRGPYFYLPKLQSMEEAALWETALSHIEGMLGLPQGQIKVTVLIETLPAVFEMDEILHALRERIVGLNCGRWDYIFSYLKTFRRHADKVLPERGQVTMTQPFLKAYSELLIKTCHRRGAHAMGGMAAQIPINHDAAANEQAMARVRADKLREVTAGHDGTWVAHPALIPVARAIFDEHMPGPNQHHVLRRDVQVSRDDLIAPCSGTITRAGFENNVEVCVRYLAAWLDGNGCVPIHNLMEDAATAEISRSQIWQWLHAGNQHLDDGTAIDFALLTSTLRALPARLGDTSALPGGGRITQAIGLLDQLSRADELADFLTLPAYRQID</sequence>
<dbReference type="GO" id="GO:0004474">
    <property type="term" value="F:malate synthase activity"/>
    <property type="evidence" value="ECO:0007669"/>
    <property type="project" value="UniProtKB-EC"/>
</dbReference>
<keyword evidence="3" id="KW-0329">Glyoxylate bypass</keyword>
<keyword evidence="4" id="KW-0816">Tricarboxylic acid cycle</keyword>
<protein>
    <recommendedName>
        <fullName evidence="2">malate synthase</fullName>
        <ecNumber evidence="2">2.3.3.9</ecNumber>
    </recommendedName>
</protein>
<reference evidence="11 12" key="1">
    <citation type="submission" date="2015-10" db="EMBL/GenBank/DDBJ databases">
        <title>Genome sequencing and analysis of members of genus Stenotrophomonas.</title>
        <authorList>
            <person name="Patil P.P."/>
            <person name="Midha S."/>
            <person name="Patil P.B."/>
        </authorList>
    </citation>
    <scope>NUCLEOTIDE SEQUENCE [LARGE SCALE GENOMIC DNA]</scope>
    <source>
        <strain evidence="11 12">JCM 9942</strain>
    </source>
</reference>
<dbReference type="Pfam" id="PF01274">
    <property type="entry name" value="MS_TIM-barrel"/>
    <property type="match status" value="1"/>
</dbReference>
<dbReference type="Gene3D" id="1.20.1220.12">
    <property type="entry name" value="Malate synthase, domain III"/>
    <property type="match status" value="1"/>
</dbReference>
<dbReference type="GO" id="GO:0006099">
    <property type="term" value="P:tricarboxylic acid cycle"/>
    <property type="evidence" value="ECO:0007669"/>
    <property type="project" value="UniProtKB-KW"/>
</dbReference>
<dbReference type="FunFam" id="3.20.20.360:FF:000001">
    <property type="entry name" value="Malate synthase"/>
    <property type="match status" value="1"/>
</dbReference>
<evidence type="ECO:0000259" key="9">
    <source>
        <dbReference type="Pfam" id="PF20656"/>
    </source>
</evidence>
<dbReference type="Pfam" id="PF20656">
    <property type="entry name" value="MS_N"/>
    <property type="match status" value="1"/>
</dbReference>
<evidence type="ECO:0000259" key="10">
    <source>
        <dbReference type="Pfam" id="PF20659"/>
    </source>
</evidence>
<dbReference type="SUPFAM" id="SSF51645">
    <property type="entry name" value="Malate synthase G"/>
    <property type="match status" value="1"/>
</dbReference>
<evidence type="ECO:0000256" key="1">
    <source>
        <dbReference type="ARBA" id="ARBA00006394"/>
    </source>
</evidence>
<dbReference type="AlphaFoldDB" id="A0A0R0ATT6"/>
<dbReference type="NCBIfam" id="TIGR01344">
    <property type="entry name" value="malate_syn_A"/>
    <property type="match status" value="1"/>
</dbReference>
<dbReference type="InterPro" id="IPR001465">
    <property type="entry name" value="Malate_synthase_TIM"/>
</dbReference>
<dbReference type="FunFam" id="1.20.1220.12:FF:000001">
    <property type="entry name" value="Malate synthase"/>
    <property type="match status" value="1"/>
</dbReference>
<evidence type="ECO:0000313" key="11">
    <source>
        <dbReference type="EMBL" id="KRG45150.1"/>
    </source>
</evidence>
<evidence type="ECO:0000256" key="3">
    <source>
        <dbReference type="ARBA" id="ARBA00022435"/>
    </source>
</evidence>
<dbReference type="PIRSF" id="PIRSF001363">
    <property type="entry name" value="Malate_synth"/>
    <property type="match status" value="1"/>
</dbReference>
<feature type="domain" description="Malate synthase N-terminal" evidence="9">
    <location>
        <begin position="34"/>
        <end position="76"/>
    </location>
</feature>
<dbReference type="GO" id="GO:0005737">
    <property type="term" value="C:cytoplasm"/>
    <property type="evidence" value="ECO:0007669"/>
    <property type="project" value="TreeGrafter"/>
</dbReference>
<dbReference type="GO" id="GO:0006097">
    <property type="term" value="P:glyoxylate cycle"/>
    <property type="evidence" value="ECO:0007669"/>
    <property type="project" value="UniProtKB-KW"/>
</dbReference>
<evidence type="ECO:0000256" key="5">
    <source>
        <dbReference type="ARBA" id="ARBA00022679"/>
    </source>
</evidence>
<accession>A0A0R0ATT6</accession>
<dbReference type="RefSeq" id="WP_057505514.1">
    <property type="nucleotide sequence ID" value="NZ_LLXS01000004.1"/>
</dbReference>
<evidence type="ECO:0000256" key="6">
    <source>
        <dbReference type="ARBA" id="ARBA00047918"/>
    </source>
</evidence>
<feature type="domain" description="Malate synthase TIM barrel" evidence="8">
    <location>
        <begin position="178"/>
        <end position="422"/>
    </location>
</feature>
<dbReference type="PANTHER" id="PTHR42902:SF1">
    <property type="entry name" value="MALATE SYNTHASE 1-RELATED"/>
    <property type="match status" value="1"/>
</dbReference>
<comment type="catalytic activity">
    <reaction evidence="6">
        <text>glyoxylate + acetyl-CoA + H2O = (S)-malate + CoA + H(+)</text>
        <dbReference type="Rhea" id="RHEA:18181"/>
        <dbReference type="ChEBI" id="CHEBI:15377"/>
        <dbReference type="ChEBI" id="CHEBI:15378"/>
        <dbReference type="ChEBI" id="CHEBI:15589"/>
        <dbReference type="ChEBI" id="CHEBI:36655"/>
        <dbReference type="ChEBI" id="CHEBI:57287"/>
        <dbReference type="ChEBI" id="CHEBI:57288"/>
        <dbReference type="EC" id="2.3.3.9"/>
    </reaction>
</comment>
<evidence type="ECO:0000256" key="7">
    <source>
        <dbReference type="PIRSR" id="PIRSR001363-1"/>
    </source>
</evidence>
<dbReference type="InterPro" id="IPR011076">
    <property type="entry name" value="Malate_synth_sf"/>
</dbReference>
<dbReference type="EMBL" id="LLXS01000004">
    <property type="protein sequence ID" value="KRG45150.1"/>
    <property type="molecule type" value="Genomic_DNA"/>
</dbReference>
<dbReference type="InterPro" id="IPR048356">
    <property type="entry name" value="MS_N"/>
</dbReference>
<dbReference type="InterPro" id="IPR046363">
    <property type="entry name" value="MS_N_TIM-barrel_dom"/>
</dbReference>
<dbReference type="CDD" id="cd00727">
    <property type="entry name" value="malate_synt_A"/>
    <property type="match status" value="1"/>
</dbReference>
<keyword evidence="5 11" id="KW-0808">Transferase</keyword>
<comment type="similarity">
    <text evidence="1">Belongs to the malate synthase family.</text>
</comment>
<feature type="active site" description="Proton acceptor" evidence="7">
    <location>
        <position position="182"/>
    </location>
</feature>
<dbReference type="Pfam" id="PF20659">
    <property type="entry name" value="MS_C"/>
    <property type="match status" value="1"/>
</dbReference>
<feature type="active site" description="Proton donor" evidence="7">
    <location>
        <position position="462"/>
    </location>
</feature>
<evidence type="ECO:0000313" key="12">
    <source>
        <dbReference type="Proteomes" id="UP000050836"/>
    </source>
</evidence>
<gene>
    <name evidence="11" type="ORF">ARC78_02890</name>
</gene>
<dbReference type="Proteomes" id="UP000050836">
    <property type="component" value="Unassembled WGS sequence"/>
</dbReference>
<dbReference type="InterPro" id="IPR006252">
    <property type="entry name" value="Malate_synthA"/>
</dbReference>
<dbReference type="EC" id="2.3.3.9" evidence="2"/>
<name>A0A0R0ATT6_9GAMM</name>